<evidence type="ECO:0000256" key="4">
    <source>
        <dbReference type="ARBA" id="ARBA00022741"/>
    </source>
</evidence>
<dbReference type="PANTHER" id="PTHR43776">
    <property type="entry name" value="TRANSPORT ATP-BINDING PROTEIN"/>
    <property type="match status" value="1"/>
</dbReference>
<dbReference type="InterPro" id="IPR013563">
    <property type="entry name" value="Oligopep_ABC_C"/>
</dbReference>
<evidence type="ECO:0000256" key="1">
    <source>
        <dbReference type="ARBA" id="ARBA00004417"/>
    </source>
</evidence>
<accession>A0A2W7BT74</accession>
<feature type="domain" description="ABC transporter" evidence="6">
    <location>
        <begin position="4"/>
        <end position="247"/>
    </location>
</feature>
<dbReference type="NCBIfam" id="TIGR01727">
    <property type="entry name" value="oligo_HPY"/>
    <property type="match status" value="1"/>
</dbReference>
<dbReference type="AlphaFoldDB" id="A0A2W7BT74"/>
<dbReference type="InterPro" id="IPR003593">
    <property type="entry name" value="AAA+_ATPase"/>
</dbReference>
<evidence type="ECO:0000259" key="6">
    <source>
        <dbReference type="PROSITE" id="PS50893"/>
    </source>
</evidence>
<evidence type="ECO:0000256" key="5">
    <source>
        <dbReference type="ARBA" id="ARBA00022840"/>
    </source>
</evidence>
<dbReference type="PROSITE" id="PS00211">
    <property type="entry name" value="ABC_TRANSPORTER_1"/>
    <property type="match status" value="1"/>
</dbReference>
<dbReference type="InterPro" id="IPR017871">
    <property type="entry name" value="ABC_transporter-like_CS"/>
</dbReference>
<dbReference type="Proteomes" id="UP000248616">
    <property type="component" value="Unassembled WGS sequence"/>
</dbReference>
<evidence type="ECO:0000256" key="3">
    <source>
        <dbReference type="ARBA" id="ARBA00022448"/>
    </source>
</evidence>
<comment type="caution">
    <text evidence="7">The sequence shown here is derived from an EMBL/GenBank/DDBJ whole genome shotgun (WGS) entry which is preliminary data.</text>
</comment>
<evidence type="ECO:0000256" key="2">
    <source>
        <dbReference type="ARBA" id="ARBA00005417"/>
    </source>
</evidence>
<dbReference type="Pfam" id="PF08352">
    <property type="entry name" value="oligo_HPY"/>
    <property type="match status" value="1"/>
</dbReference>
<dbReference type="EMBL" id="MZXV01000080">
    <property type="protein sequence ID" value="PZV33862.1"/>
    <property type="molecule type" value="Genomic_DNA"/>
</dbReference>
<protein>
    <submittedName>
        <fullName evidence="7">Peptide ABC transporter ATP-binding protein</fullName>
    </submittedName>
</protein>
<dbReference type="CDD" id="cd03257">
    <property type="entry name" value="ABC_NikE_OppD_transporters"/>
    <property type="match status" value="1"/>
</dbReference>
<dbReference type="FunFam" id="3.40.50.300:FF:000016">
    <property type="entry name" value="Oligopeptide ABC transporter ATP-binding component"/>
    <property type="match status" value="1"/>
</dbReference>
<gene>
    <name evidence="7" type="ORF">B5V02_37015</name>
</gene>
<dbReference type="SMART" id="SM00382">
    <property type="entry name" value="AAA"/>
    <property type="match status" value="1"/>
</dbReference>
<dbReference type="InterPro" id="IPR003439">
    <property type="entry name" value="ABC_transporter-like_ATP-bd"/>
</dbReference>
<dbReference type="GO" id="GO:0015833">
    <property type="term" value="P:peptide transport"/>
    <property type="evidence" value="ECO:0007669"/>
    <property type="project" value="InterPro"/>
</dbReference>
<comment type="similarity">
    <text evidence="2">Belongs to the ABC transporter superfamily.</text>
</comment>
<keyword evidence="8" id="KW-1185">Reference proteome</keyword>
<keyword evidence="3" id="KW-0813">Transport</keyword>
<keyword evidence="5 7" id="KW-0067">ATP-binding</keyword>
<evidence type="ECO:0000313" key="7">
    <source>
        <dbReference type="EMBL" id="PZV33862.1"/>
    </source>
</evidence>
<proteinExistence type="inferred from homology"/>
<name>A0A2W7BT74_9HYPH</name>
<dbReference type="InterPro" id="IPR027417">
    <property type="entry name" value="P-loop_NTPase"/>
</dbReference>
<dbReference type="InterPro" id="IPR050319">
    <property type="entry name" value="ABC_transp_ATP-bind"/>
</dbReference>
<dbReference type="Gene3D" id="3.40.50.300">
    <property type="entry name" value="P-loop containing nucleotide triphosphate hydrolases"/>
    <property type="match status" value="1"/>
</dbReference>
<organism evidence="7 8">
    <name type="scientific">Mesorhizobium kowhaii</name>
    <dbReference type="NCBI Taxonomy" id="1300272"/>
    <lineage>
        <taxon>Bacteria</taxon>
        <taxon>Pseudomonadati</taxon>
        <taxon>Pseudomonadota</taxon>
        <taxon>Alphaproteobacteria</taxon>
        <taxon>Hyphomicrobiales</taxon>
        <taxon>Phyllobacteriaceae</taxon>
        <taxon>Mesorhizobium</taxon>
    </lineage>
</organism>
<dbReference type="PROSITE" id="PS50893">
    <property type="entry name" value="ABC_TRANSPORTER_2"/>
    <property type="match status" value="1"/>
</dbReference>
<dbReference type="SUPFAM" id="SSF52540">
    <property type="entry name" value="P-loop containing nucleoside triphosphate hydrolases"/>
    <property type="match status" value="1"/>
</dbReference>
<dbReference type="PANTHER" id="PTHR43776:SF7">
    <property type="entry name" value="D,D-DIPEPTIDE TRANSPORT ATP-BINDING PROTEIN DDPF-RELATED"/>
    <property type="match status" value="1"/>
</dbReference>
<dbReference type="GO" id="GO:0055085">
    <property type="term" value="P:transmembrane transport"/>
    <property type="evidence" value="ECO:0007669"/>
    <property type="project" value="UniProtKB-ARBA"/>
</dbReference>
<dbReference type="GO" id="GO:0005524">
    <property type="term" value="F:ATP binding"/>
    <property type="evidence" value="ECO:0007669"/>
    <property type="project" value="UniProtKB-KW"/>
</dbReference>
<keyword evidence="4" id="KW-0547">Nucleotide-binding</keyword>
<reference evidence="8" key="1">
    <citation type="submission" date="2017-03" db="EMBL/GenBank/DDBJ databases">
        <authorList>
            <person name="Safronova V.I."/>
            <person name="Sazanova A.L."/>
            <person name="Chirak E.R."/>
        </authorList>
    </citation>
    <scope>NUCLEOTIDE SEQUENCE [LARGE SCALE GENOMIC DNA]</scope>
    <source>
        <strain evidence="8">Ach-343</strain>
    </source>
</reference>
<dbReference type="GO" id="GO:0016887">
    <property type="term" value="F:ATP hydrolysis activity"/>
    <property type="evidence" value="ECO:0007669"/>
    <property type="project" value="InterPro"/>
</dbReference>
<sequence>MALLSVSDLSTHFHAQGGALRAVDGVSLEVERGETVGLVGESGCGKSTLGKTIMRLVDPTGGKIEFNGIDITVLDARRLKAARRNIQMIFQDPFASLNPRHTIGDILTAPLKVHGIGNKAERRKIVEDIIERVGLPRDSLGRYPHEFSGGQRQRIGIARALILNPELVVCDEPVSALDLSIQAQILNLLVDMKRQLGLSYLFISHDLSVVRYFADRVLVMYLGRIVESADNATLWTSPKHPYTLALMDAVPDPARRRQAAPIHGDLPSPQNIPSGCRFHTRCPLATDLCRSQEPAFRAVAPGHHVACHYAEPTLN</sequence>
<dbReference type="RefSeq" id="WP_111548918.1">
    <property type="nucleotide sequence ID" value="NZ_MZXV01000080.1"/>
</dbReference>
<comment type="subcellular location">
    <subcellularLocation>
        <location evidence="1">Cell inner membrane</location>
        <topology evidence="1">Peripheral membrane protein</topology>
    </subcellularLocation>
</comment>
<dbReference type="OrthoDB" id="9815712at2"/>
<dbReference type="GO" id="GO:0005886">
    <property type="term" value="C:plasma membrane"/>
    <property type="evidence" value="ECO:0007669"/>
    <property type="project" value="UniProtKB-SubCell"/>
</dbReference>
<dbReference type="Pfam" id="PF00005">
    <property type="entry name" value="ABC_tran"/>
    <property type="match status" value="1"/>
</dbReference>
<evidence type="ECO:0000313" key="8">
    <source>
        <dbReference type="Proteomes" id="UP000248616"/>
    </source>
</evidence>